<reference evidence="11 12" key="1">
    <citation type="journal article" date="2019" name="Appl. Microbiol. Biotechnol.">
        <title>Uncovering carbohydrate metabolism through a genotype-phenotype association study of 56 lactic acid bacteria genomes.</title>
        <authorList>
            <person name="Buron-Moles G."/>
            <person name="Chailyan A."/>
            <person name="Dolejs I."/>
            <person name="Forster J."/>
            <person name="Miks M.H."/>
        </authorList>
    </citation>
    <scope>NUCLEOTIDE SEQUENCE [LARGE SCALE GENOMIC DNA]</scope>
    <source>
        <strain evidence="11 12">ATCC 49373</strain>
    </source>
</reference>
<dbReference type="GO" id="GO:0003887">
    <property type="term" value="F:DNA-directed DNA polymerase activity"/>
    <property type="evidence" value="ECO:0007669"/>
    <property type="project" value="UniProtKB-KW"/>
</dbReference>
<dbReference type="PANTHER" id="PTHR34388">
    <property type="entry name" value="DNA POLYMERASE III SUBUNIT DELTA"/>
    <property type="match status" value="1"/>
</dbReference>
<evidence type="ECO:0000313" key="12">
    <source>
        <dbReference type="Proteomes" id="UP000294854"/>
    </source>
</evidence>
<dbReference type="GO" id="GO:0006261">
    <property type="term" value="P:DNA-templated DNA replication"/>
    <property type="evidence" value="ECO:0007669"/>
    <property type="project" value="TreeGrafter"/>
</dbReference>
<evidence type="ECO:0000256" key="2">
    <source>
        <dbReference type="ARBA" id="ARBA00017703"/>
    </source>
</evidence>
<dbReference type="InterPro" id="IPR005790">
    <property type="entry name" value="DNA_polIII_delta"/>
</dbReference>
<comment type="caution">
    <text evidence="11">The sequence shown here is derived from an EMBL/GenBank/DDBJ whole genome shotgun (WGS) entry which is preliminary data.</text>
</comment>
<organism evidence="11 12">
    <name type="scientific">Secundilactobacillus malefermentans</name>
    <dbReference type="NCBI Taxonomy" id="176292"/>
    <lineage>
        <taxon>Bacteria</taxon>
        <taxon>Bacillati</taxon>
        <taxon>Bacillota</taxon>
        <taxon>Bacilli</taxon>
        <taxon>Lactobacillales</taxon>
        <taxon>Lactobacillaceae</taxon>
        <taxon>Secundilactobacillus</taxon>
    </lineage>
</organism>
<dbReference type="EC" id="2.7.7.7" evidence="1"/>
<protein>
    <recommendedName>
        <fullName evidence="2">DNA polymerase III subunit delta</fullName>
        <ecNumber evidence="1">2.7.7.7</ecNumber>
    </recommendedName>
</protein>
<dbReference type="InterPro" id="IPR027417">
    <property type="entry name" value="P-loop_NTPase"/>
</dbReference>
<dbReference type="Pfam" id="PF06144">
    <property type="entry name" value="DNA_pol3_delta"/>
    <property type="match status" value="1"/>
</dbReference>
<dbReference type="Gene3D" id="3.40.50.300">
    <property type="entry name" value="P-loop containing nucleotide triphosphate hydrolases"/>
    <property type="match status" value="1"/>
</dbReference>
<dbReference type="InterPro" id="IPR008921">
    <property type="entry name" value="DNA_pol3_clamp-load_cplx_C"/>
</dbReference>
<evidence type="ECO:0000259" key="10">
    <source>
        <dbReference type="Pfam" id="PF21694"/>
    </source>
</evidence>
<dbReference type="OrthoDB" id="9775929at2"/>
<dbReference type="GO" id="GO:0009360">
    <property type="term" value="C:DNA polymerase III complex"/>
    <property type="evidence" value="ECO:0007669"/>
    <property type="project" value="InterPro"/>
</dbReference>
<dbReference type="PANTHER" id="PTHR34388:SF1">
    <property type="entry name" value="DNA POLYMERASE III SUBUNIT DELTA"/>
    <property type="match status" value="1"/>
</dbReference>
<feature type="domain" description="DNA polymerase III delta N-terminal" evidence="9">
    <location>
        <begin position="24"/>
        <end position="143"/>
    </location>
</feature>
<dbReference type="AlphaFoldDB" id="A0A4R5NKV3"/>
<gene>
    <name evidence="11" type="ORF">C5L31_001028</name>
</gene>
<evidence type="ECO:0000256" key="5">
    <source>
        <dbReference type="ARBA" id="ARBA00022705"/>
    </source>
</evidence>
<evidence type="ECO:0000256" key="1">
    <source>
        <dbReference type="ARBA" id="ARBA00012417"/>
    </source>
</evidence>
<dbReference type="RefSeq" id="WP_010620054.1">
    <property type="nucleotide sequence ID" value="NZ_PUFO01000068.1"/>
</dbReference>
<name>A0A4R5NKV3_9LACO</name>
<keyword evidence="3" id="KW-0808">Transferase</keyword>
<evidence type="ECO:0000256" key="3">
    <source>
        <dbReference type="ARBA" id="ARBA00022679"/>
    </source>
</evidence>
<dbReference type="SUPFAM" id="SSF48019">
    <property type="entry name" value="post-AAA+ oligomerization domain-like"/>
    <property type="match status" value="1"/>
</dbReference>
<evidence type="ECO:0000256" key="8">
    <source>
        <dbReference type="ARBA" id="ARBA00049244"/>
    </source>
</evidence>
<evidence type="ECO:0000256" key="4">
    <source>
        <dbReference type="ARBA" id="ARBA00022695"/>
    </source>
</evidence>
<sequence length="344" mass="39166">MTFDEFLKQIDSNKIKNVALVLGDQSYLQQKIKKNLKTLIPADELTMNFASYDMETTSISQAISDASSAPFFGEKRLVFVNNPYFFTGSTHKGSKVNHNLDDLLDYLQHPEPSTILVFFAPYDKLDSRKKISKQLKSVAEIIDISNLKEPQIKRIIKNELEQDNFQIKPSAEQLLLERTNGDLTLIMNELPKLKLYCHSSKLVDDDAVRGLVTKTLDQNVFDLVGAVLSQNTARAIRLYQELLLSKVEPLQINAILVSQFRLLLQVQILTRHGYSQGTLASTLKVHPYRVKLSLQTVKHFNVLLLQKAYLGLIDVEKKLKSTTQDPETLFELFMVQFTDEVMTA</sequence>
<dbReference type="Gene3D" id="1.20.272.10">
    <property type="match status" value="1"/>
</dbReference>
<dbReference type="SUPFAM" id="SSF52540">
    <property type="entry name" value="P-loop containing nucleoside triphosphate hydrolases"/>
    <property type="match status" value="1"/>
</dbReference>
<evidence type="ECO:0000256" key="6">
    <source>
        <dbReference type="ARBA" id="ARBA00022932"/>
    </source>
</evidence>
<dbReference type="STRING" id="1122149.FD44_GL000609"/>
<keyword evidence="12" id="KW-1185">Reference proteome</keyword>
<feature type="domain" description="DNA polymerase III delta subunit-like C-terminal" evidence="10">
    <location>
        <begin position="217"/>
        <end position="337"/>
    </location>
</feature>
<dbReference type="InterPro" id="IPR010372">
    <property type="entry name" value="DNA_pol3_delta_N"/>
</dbReference>
<dbReference type="Pfam" id="PF21694">
    <property type="entry name" value="DNA_pol3_delta_C"/>
    <property type="match status" value="1"/>
</dbReference>
<accession>A0A4R5NKV3</accession>
<evidence type="ECO:0000256" key="7">
    <source>
        <dbReference type="ARBA" id="ARBA00034754"/>
    </source>
</evidence>
<keyword evidence="6" id="KW-0239">DNA-directed DNA polymerase</keyword>
<keyword evidence="4" id="KW-0548">Nucleotidyltransferase</keyword>
<evidence type="ECO:0000259" key="9">
    <source>
        <dbReference type="Pfam" id="PF06144"/>
    </source>
</evidence>
<dbReference type="GO" id="GO:0003677">
    <property type="term" value="F:DNA binding"/>
    <property type="evidence" value="ECO:0007669"/>
    <property type="project" value="InterPro"/>
</dbReference>
<comment type="catalytic activity">
    <reaction evidence="8">
        <text>DNA(n) + a 2'-deoxyribonucleoside 5'-triphosphate = DNA(n+1) + diphosphate</text>
        <dbReference type="Rhea" id="RHEA:22508"/>
        <dbReference type="Rhea" id="RHEA-COMP:17339"/>
        <dbReference type="Rhea" id="RHEA-COMP:17340"/>
        <dbReference type="ChEBI" id="CHEBI:33019"/>
        <dbReference type="ChEBI" id="CHEBI:61560"/>
        <dbReference type="ChEBI" id="CHEBI:173112"/>
        <dbReference type="EC" id="2.7.7.7"/>
    </reaction>
</comment>
<dbReference type="Gene3D" id="1.10.8.60">
    <property type="match status" value="1"/>
</dbReference>
<dbReference type="NCBIfam" id="TIGR01128">
    <property type="entry name" value="holA"/>
    <property type="match status" value="1"/>
</dbReference>
<dbReference type="EMBL" id="PUFO01000068">
    <property type="protein sequence ID" value="TDG75151.1"/>
    <property type="molecule type" value="Genomic_DNA"/>
</dbReference>
<proteinExistence type="inferred from homology"/>
<dbReference type="Proteomes" id="UP000294854">
    <property type="component" value="Unassembled WGS sequence"/>
</dbReference>
<keyword evidence="5" id="KW-0235">DNA replication</keyword>
<comment type="similarity">
    <text evidence="7">Belongs to the DNA polymerase HolA subunit family.</text>
</comment>
<evidence type="ECO:0000313" key="11">
    <source>
        <dbReference type="EMBL" id="TDG75151.1"/>
    </source>
</evidence>
<dbReference type="InterPro" id="IPR048466">
    <property type="entry name" value="DNA_pol3_delta-like_C"/>
</dbReference>